<dbReference type="AlphaFoldDB" id="A0A7E4W918"/>
<organism evidence="1 2">
    <name type="scientific">Panagrellus redivivus</name>
    <name type="common">Microworm</name>
    <dbReference type="NCBI Taxonomy" id="6233"/>
    <lineage>
        <taxon>Eukaryota</taxon>
        <taxon>Metazoa</taxon>
        <taxon>Ecdysozoa</taxon>
        <taxon>Nematoda</taxon>
        <taxon>Chromadorea</taxon>
        <taxon>Rhabditida</taxon>
        <taxon>Tylenchina</taxon>
        <taxon>Panagrolaimomorpha</taxon>
        <taxon>Panagrolaimoidea</taxon>
        <taxon>Panagrolaimidae</taxon>
        <taxon>Panagrellus</taxon>
    </lineage>
</organism>
<protein>
    <submittedName>
        <fullName evidence="2">DUF126 domain-containing protein</fullName>
    </submittedName>
</protein>
<evidence type="ECO:0000313" key="1">
    <source>
        <dbReference type="Proteomes" id="UP000492821"/>
    </source>
</evidence>
<dbReference type="WBParaSite" id="Pan_g8094.t1">
    <property type="protein sequence ID" value="Pan_g8094.t1"/>
    <property type="gene ID" value="Pan_g8094"/>
</dbReference>
<reference evidence="1" key="1">
    <citation type="journal article" date="2013" name="Genetics">
        <title>The draft genome and transcriptome of Panagrellus redivivus are shaped by the harsh demands of a free-living lifestyle.</title>
        <authorList>
            <person name="Srinivasan J."/>
            <person name="Dillman A.R."/>
            <person name="Macchietto M.G."/>
            <person name="Heikkinen L."/>
            <person name="Lakso M."/>
            <person name="Fracchia K.M."/>
            <person name="Antoshechkin I."/>
            <person name="Mortazavi A."/>
            <person name="Wong G."/>
            <person name="Sternberg P.W."/>
        </authorList>
    </citation>
    <scope>NUCLEOTIDE SEQUENCE [LARGE SCALE GENOMIC DNA]</scope>
    <source>
        <strain evidence="1">MT8872</strain>
    </source>
</reference>
<proteinExistence type="predicted"/>
<keyword evidence="1" id="KW-1185">Reference proteome</keyword>
<accession>A0A7E4W918</accession>
<name>A0A7E4W918_PANRE</name>
<dbReference type="Proteomes" id="UP000492821">
    <property type="component" value="Unassembled WGS sequence"/>
</dbReference>
<evidence type="ECO:0000313" key="2">
    <source>
        <dbReference type="WBParaSite" id="Pan_g8094.t1"/>
    </source>
</evidence>
<reference evidence="2" key="2">
    <citation type="submission" date="2020-10" db="UniProtKB">
        <authorList>
            <consortium name="WormBaseParasite"/>
        </authorList>
    </citation>
    <scope>IDENTIFICATION</scope>
</reference>
<sequence length="167" mass="18419">MFRLCTDTVTLHPGEDERVESSGLRKVPGCPHLQWKFDVVQRSDGRRLGAYIRVIGGPATVSGTIVTFDGYEAKGGSYMPETKPFKFNFEKGEKHGFGKIVGVGNHYWFEITCNISFMPGGETTVAPTMVHEFVELNPGDAIITVGEREIKSTVVSWRCFPPISGSC</sequence>